<keyword evidence="1" id="KW-1133">Transmembrane helix</keyword>
<feature type="transmembrane region" description="Helical" evidence="1">
    <location>
        <begin position="85"/>
        <end position="106"/>
    </location>
</feature>
<accession>A0ABN6ERZ5</accession>
<feature type="transmembrane region" description="Helical" evidence="1">
    <location>
        <begin position="362"/>
        <end position="390"/>
    </location>
</feature>
<feature type="transmembrane region" description="Helical" evidence="1">
    <location>
        <begin position="61"/>
        <end position="79"/>
    </location>
</feature>
<dbReference type="RefSeq" id="WP_229595647.1">
    <property type="nucleotide sequence ID" value="NZ_AP024485.1"/>
</dbReference>
<dbReference type="EMBL" id="AP024485">
    <property type="protein sequence ID" value="BCS88215.1"/>
    <property type="molecule type" value="Genomic_DNA"/>
</dbReference>
<dbReference type="InterPro" id="IPR031563">
    <property type="entry name" value="MOT1/MOT2"/>
</dbReference>
<feature type="transmembrane region" description="Helical" evidence="1">
    <location>
        <begin position="266"/>
        <end position="299"/>
    </location>
</feature>
<keyword evidence="3" id="KW-1185">Reference proteome</keyword>
<feature type="transmembrane region" description="Helical" evidence="1">
    <location>
        <begin position="180"/>
        <end position="198"/>
    </location>
</feature>
<feature type="transmembrane region" description="Helical" evidence="1">
    <location>
        <begin position="151"/>
        <end position="173"/>
    </location>
</feature>
<gene>
    <name evidence="2" type="ORF">PSDVSF_14570</name>
</gene>
<evidence type="ECO:0000256" key="1">
    <source>
        <dbReference type="SAM" id="Phobius"/>
    </source>
</evidence>
<dbReference type="Pfam" id="PF16983">
    <property type="entry name" value="MFS_MOT1"/>
    <property type="match status" value="2"/>
</dbReference>
<feature type="transmembrane region" description="Helical" evidence="1">
    <location>
        <begin position="20"/>
        <end position="49"/>
    </location>
</feature>
<feature type="transmembrane region" description="Helical" evidence="1">
    <location>
        <begin position="118"/>
        <end position="139"/>
    </location>
</feature>
<evidence type="ECO:0000313" key="3">
    <source>
        <dbReference type="Proteomes" id="UP001053296"/>
    </source>
</evidence>
<dbReference type="Proteomes" id="UP001053296">
    <property type="component" value="Chromosome"/>
</dbReference>
<evidence type="ECO:0000313" key="2">
    <source>
        <dbReference type="EMBL" id="BCS88215.1"/>
    </source>
</evidence>
<reference evidence="2" key="1">
    <citation type="journal article" date="2022" name="Arch. Microbiol.">
        <title>Pseudodesulfovibrio sediminis sp. nov., a mesophilic and neutrophilic sulfate-reducing bacterium isolated from sediment of a brackish lake.</title>
        <authorList>
            <person name="Takahashi A."/>
            <person name="Kojima H."/>
            <person name="Watanabe M."/>
            <person name="Fukui M."/>
        </authorList>
    </citation>
    <scope>NUCLEOTIDE SEQUENCE</scope>
    <source>
        <strain evidence="2">SF6</strain>
    </source>
</reference>
<feature type="transmembrane region" description="Helical" evidence="1">
    <location>
        <begin position="224"/>
        <end position="245"/>
    </location>
</feature>
<name>A0ABN6ERZ5_9BACT</name>
<dbReference type="PANTHER" id="PTHR31970">
    <property type="match status" value="1"/>
</dbReference>
<dbReference type="PANTHER" id="PTHR31970:SF9">
    <property type="entry name" value="MOLYBDATE TRANSPORTER 2"/>
    <property type="match status" value="1"/>
</dbReference>
<keyword evidence="1" id="KW-0472">Membrane</keyword>
<feature type="transmembrane region" description="Helical" evidence="1">
    <location>
        <begin position="305"/>
        <end position="322"/>
    </location>
</feature>
<sequence>MKISFDRMEWAGSVGDLGTLLPLAFGMIMINGLSPTGVFLTVGLMYIVAGSYFRVPIAVQPMKVVSAYGIAMALSPGVITASGMLLAAFLLFLGATGLVTIVARVVPRAVIRGVQMATGVLLLTKGASLIAGTNAFQVVRGAVEPFLAVQSIGPVPMSIVTGVCFGAATLFLLNNRKYPAGLVVVVCGAVVGACLGAWRELTSVAVGIHLPGVLPFGMPTGMDFTYALLALVAPQIPMTMGNAVIANRDLSFEYFGNESRRVTDRALCISMGAANVFGSLVGGMPVCHGAGGLAAHYAFGARTSGSNWIIGGLFVALAVFLGTDSVNVLHLLPMGVLGVLLFFSGSQLALTLQDVESRSDLFVVVIMLGITLAANLAWAFGVGICLAYLLRKGKISI</sequence>
<proteinExistence type="predicted"/>
<feature type="transmembrane region" description="Helical" evidence="1">
    <location>
        <begin position="329"/>
        <end position="350"/>
    </location>
</feature>
<organism evidence="2 3">
    <name type="scientific">Pseudodesulfovibrio sediminis</name>
    <dbReference type="NCBI Taxonomy" id="2810563"/>
    <lineage>
        <taxon>Bacteria</taxon>
        <taxon>Pseudomonadati</taxon>
        <taxon>Thermodesulfobacteriota</taxon>
        <taxon>Desulfovibrionia</taxon>
        <taxon>Desulfovibrionales</taxon>
        <taxon>Desulfovibrionaceae</taxon>
    </lineage>
</organism>
<protein>
    <submittedName>
        <fullName evidence="2">Sulfate transporter</fullName>
    </submittedName>
</protein>
<keyword evidence="1" id="KW-0812">Transmembrane</keyword>